<gene>
    <name evidence="2" type="ORF">KGMB01110_12480</name>
</gene>
<reference evidence="3" key="1">
    <citation type="submission" date="2018-09" db="EMBL/GenBank/DDBJ databases">
        <title>Draft Genome Sequence of Mediterraneibacter sp. KCTC 15684.</title>
        <authorList>
            <person name="Kim J.S."/>
            <person name="Han K.I."/>
            <person name="Suh M.K."/>
            <person name="Lee K.C."/>
            <person name="Eom M.K."/>
            <person name="Lee J.H."/>
            <person name="Park S.H."/>
            <person name="Kang S.W."/>
            <person name="Park J.E."/>
            <person name="Oh B.S."/>
            <person name="Yu S.Y."/>
            <person name="Choi S.H."/>
            <person name="Lee D.H."/>
            <person name="Yoon H."/>
            <person name="Kim B."/>
            <person name="Yang S.J."/>
            <person name="Lee J.S."/>
        </authorList>
    </citation>
    <scope>NUCLEOTIDE SEQUENCE [LARGE SCALE GENOMIC DNA]</scope>
    <source>
        <strain evidence="3">KCTC 15684</strain>
    </source>
</reference>
<evidence type="ECO:0000256" key="1">
    <source>
        <dbReference type="SAM" id="Coils"/>
    </source>
</evidence>
<accession>A0A391PJF9</accession>
<organism evidence="2 3">
    <name type="scientific">Mediterraneibacter butyricigenes</name>
    <dbReference type="NCBI Taxonomy" id="2316025"/>
    <lineage>
        <taxon>Bacteria</taxon>
        <taxon>Bacillati</taxon>
        <taxon>Bacillota</taxon>
        <taxon>Clostridia</taxon>
        <taxon>Lachnospirales</taxon>
        <taxon>Lachnospiraceae</taxon>
        <taxon>Mediterraneibacter</taxon>
    </lineage>
</organism>
<sequence length="117" mass="13713">MTAFSVRMGEYMNKRTSSGRRKRRSARQFKRTVVLVSTVLLLMTGMMAFRSMTLQAKNNEYKSQEAELNQEIEKEKERSSEVEEYQEYVQSDEYVKDVAREKLGLVDPDEIVFEPAE</sequence>
<dbReference type="AlphaFoldDB" id="A0A391PJF9"/>
<evidence type="ECO:0000313" key="3">
    <source>
        <dbReference type="Proteomes" id="UP000265643"/>
    </source>
</evidence>
<keyword evidence="1" id="KW-0175">Coiled coil</keyword>
<dbReference type="InterPro" id="IPR007060">
    <property type="entry name" value="FtsL/DivIC"/>
</dbReference>
<dbReference type="EMBL" id="BHGK01000001">
    <property type="protein sequence ID" value="GCA66812.1"/>
    <property type="molecule type" value="Genomic_DNA"/>
</dbReference>
<feature type="coiled-coil region" evidence="1">
    <location>
        <begin position="51"/>
        <end position="85"/>
    </location>
</feature>
<comment type="caution">
    <text evidence="2">The sequence shown here is derived from an EMBL/GenBank/DDBJ whole genome shotgun (WGS) entry which is preliminary data.</text>
</comment>
<evidence type="ECO:0000313" key="2">
    <source>
        <dbReference type="EMBL" id="GCA66812.1"/>
    </source>
</evidence>
<evidence type="ECO:0008006" key="4">
    <source>
        <dbReference type="Google" id="ProtNLM"/>
    </source>
</evidence>
<proteinExistence type="predicted"/>
<protein>
    <recommendedName>
        <fullName evidence="4">Septum formation initiator</fullName>
    </recommendedName>
</protein>
<dbReference type="Proteomes" id="UP000265643">
    <property type="component" value="Unassembled WGS sequence"/>
</dbReference>
<keyword evidence="3" id="KW-1185">Reference proteome</keyword>
<dbReference type="Pfam" id="PF04977">
    <property type="entry name" value="DivIC"/>
    <property type="match status" value="1"/>
</dbReference>
<name>A0A391PJF9_9FIRM</name>